<keyword evidence="2" id="KW-0812">Transmembrane</keyword>
<dbReference type="AlphaFoldDB" id="A0A5C5WSH3"/>
<reference evidence="3 4" key="1">
    <citation type="submission" date="2019-02" db="EMBL/GenBank/DDBJ databases">
        <title>Deep-cultivation of Planctomycetes and their phenomic and genomic characterization uncovers novel biology.</title>
        <authorList>
            <person name="Wiegand S."/>
            <person name="Jogler M."/>
            <person name="Boedeker C."/>
            <person name="Pinto D."/>
            <person name="Vollmers J."/>
            <person name="Rivas-Marin E."/>
            <person name="Kohn T."/>
            <person name="Peeters S.H."/>
            <person name="Heuer A."/>
            <person name="Rast P."/>
            <person name="Oberbeckmann S."/>
            <person name="Bunk B."/>
            <person name="Jeske O."/>
            <person name="Meyerdierks A."/>
            <person name="Storesund J.E."/>
            <person name="Kallscheuer N."/>
            <person name="Luecker S."/>
            <person name="Lage O.M."/>
            <person name="Pohl T."/>
            <person name="Merkel B.J."/>
            <person name="Hornburger P."/>
            <person name="Mueller R.-W."/>
            <person name="Bruemmer F."/>
            <person name="Labrenz M."/>
            <person name="Spormann A.M."/>
            <person name="Op Den Camp H."/>
            <person name="Overmann J."/>
            <person name="Amann R."/>
            <person name="Jetten M.S.M."/>
            <person name="Mascher T."/>
            <person name="Medema M.H."/>
            <person name="Devos D.P."/>
            <person name="Kaster A.-K."/>
            <person name="Ovreas L."/>
            <person name="Rohde M."/>
            <person name="Galperin M.Y."/>
            <person name="Jogler C."/>
        </authorList>
    </citation>
    <scope>NUCLEOTIDE SEQUENCE [LARGE SCALE GENOMIC DNA]</scope>
    <source>
        <strain evidence="3 4">Pla22</strain>
    </source>
</reference>
<accession>A0A5C5WSH3</accession>
<dbReference type="Proteomes" id="UP000316598">
    <property type="component" value="Unassembled WGS sequence"/>
</dbReference>
<name>A0A5C5WSH3_9BACT</name>
<evidence type="ECO:0000313" key="3">
    <source>
        <dbReference type="EMBL" id="TWT53450.1"/>
    </source>
</evidence>
<evidence type="ECO:0000256" key="1">
    <source>
        <dbReference type="SAM" id="MobiDB-lite"/>
    </source>
</evidence>
<evidence type="ECO:0000313" key="4">
    <source>
        <dbReference type="Proteomes" id="UP000316598"/>
    </source>
</evidence>
<feature type="transmembrane region" description="Helical" evidence="2">
    <location>
        <begin position="37"/>
        <end position="57"/>
    </location>
</feature>
<keyword evidence="2" id="KW-0472">Membrane</keyword>
<keyword evidence="2" id="KW-1133">Transmembrane helix</keyword>
<proteinExistence type="predicted"/>
<gene>
    <name evidence="3" type="ORF">Pla22_10790</name>
</gene>
<sequence>MVRQGSLPFRSPGWSSILRAPSTAIILSRLSSFHRRALVGGLCWSLVLAFLIGNGVATAADENASKLHLSSVIPANMMVDSGSPMPWICEVDPIPEFASEELTLRFSVIRVSHGHQVISGRRNVVLDVQGKSSSISLNDHAPTVPGVYEVRMELVHSQGKVWSRFRDAGVPIATLTQPMIILPTNDSATIATETNAISQSVRNATNAIRSPFQSSGSRSYQSSDWETIGVLRPSAASWAIGEWIPESATRLIPGVQKATGELKTMEHHGEKVSLLDSKSVFQAKLPVMTPGMPHRIHIRVPGNQHQQLRVDIGPGGDQANSIASAVIQGISPRKWLNSHQKEPETTPRSIMPRLPAVTRLPGVTGIMNRSTETMVADALQDTAKQPWTIHTLIYYPLGKDQIWLTNLSEDDVAAFESIEVVAGPESLNLDSSSSAHEIVASEYAGETFGGNVVMHLRDRDWVENLTRDWKPNQDALQCDDQTIAVHRTWMAVDRLCQLAKLQGANAVAIAGESKATLANQSKETLLKLFKQRSTPVFLRFDIGTVPGTVTSTTANAVSATSTANSDRVDEVSRQLRYWSLVESNEPVIAGIILSGEATLRSFAPLASTLQSHPWYLEVPHQSATVELKSDVHRRGGRLLVTFPDDPIDTVHDSVALLSKDPAPVAVHAANVSASGNSVIVDGLSGDRLLTLVQQLSPTDLFVDADPDYLFVDQHLKDVCDNFRLMAHGTTQLIEPSDPSERTARLRATIDGDHVLLKLANLAPWDSRLILVGAASSHEAWQLWKSSDDLPVASSESTVNAGPNEWLVPARRSIILRAKIVDPQKIHQDLKSYRWSASINGGEDEIAVIKQKVTTVVERIGMLGNPPTYSGLHNGGFEVTGEMGLVGWMHAQHPPGCVSIDTVEHAMGKQSIRLTTEASTLATRTWMVSETILPPRTGRLAVSIACRAEAITPHDRIAGEEAASDKTSDDHPQLRVAIEGTKNGVPFRQSVDIEVPPTGVWQPRLIVLEALQLNNQQIDSLRLTIDSLSTGKIWIDDVALHDYFPTAKERSDLQNQAFLAVQGLQRGRLAPSAKLLHNHWAKVLLSNQPPAKVSPSTQSADLKRRNAIEVTPLNGELQNAGESEKVVEENGSETPSVADRFRDWLPGPLRF</sequence>
<feature type="region of interest" description="Disordered" evidence="1">
    <location>
        <begin position="1115"/>
        <end position="1150"/>
    </location>
</feature>
<comment type="caution">
    <text evidence="3">The sequence shown here is derived from an EMBL/GenBank/DDBJ whole genome shotgun (WGS) entry which is preliminary data.</text>
</comment>
<evidence type="ECO:0000256" key="2">
    <source>
        <dbReference type="SAM" id="Phobius"/>
    </source>
</evidence>
<dbReference type="Gene3D" id="2.60.120.260">
    <property type="entry name" value="Galactose-binding domain-like"/>
    <property type="match status" value="1"/>
</dbReference>
<organism evidence="3 4">
    <name type="scientific">Rubripirellula amarantea</name>
    <dbReference type="NCBI Taxonomy" id="2527999"/>
    <lineage>
        <taxon>Bacteria</taxon>
        <taxon>Pseudomonadati</taxon>
        <taxon>Planctomycetota</taxon>
        <taxon>Planctomycetia</taxon>
        <taxon>Pirellulales</taxon>
        <taxon>Pirellulaceae</taxon>
        <taxon>Rubripirellula</taxon>
    </lineage>
</organism>
<keyword evidence="4" id="KW-1185">Reference proteome</keyword>
<dbReference type="EMBL" id="SJPI01000001">
    <property type="protein sequence ID" value="TWT53450.1"/>
    <property type="molecule type" value="Genomic_DNA"/>
</dbReference>
<protein>
    <submittedName>
        <fullName evidence="3">Uncharacterized protein</fullName>
    </submittedName>
</protein>